<feature type="transmembrane region" description="Helical" evidence="6">
    <location>
        <begin position="299"/>
        <end position="322"/>
    </location>
</feature>
<feature type="transmembrane region" description="Helical" evidence="6">
    <location>
        <begin position="329"/>
        <end position="350"/>
    </location>
</feature>
<feature type="transmembrane region" description="Helical" evidence="6">
    <location>
        <begin position="451"/>
        <end position="474"/>
    </location>
</feature>
<dbReference type="GO" id="GO:0016020">
    <property type="term" value="C:membrane"/>
    <property type="evidence" value="ECO:0007669"/>
    <property type="project" value="UniProtKB-SubCell"/>
</dbReference>
<comment type="subcellular location">
    <subcellularLocation>
        <location evidence="1">Membrane</location>
        <topology evidence="1">Multi-pass membrane protein</topology>
    </subcellularLocation>
</comment>
<evidence type="ECO:0000259" key="7">
    <source>
        <dbReference type="Pfam" id="PF01284"/>
    </source>
</evidence>
<feature type="transmembrane region" description="Helical" evidence="6">
    <location>
        <begin position="537"/>
        <end position="563"/>
    </location>
</feature>
<organism evidence="8 9">
    <name type="scientific">Letharia columbiana</name>
    <dbReference type="NCBI Taxonomy" id="112416"/>
    <lineage>
        <taxon>Eukaryota</taxon>
        <taxon>Fungi</taxon>
        <taxon>Dikarya</taxon>
        <taxon>Ascomycota</taxon>
        <taxon>Pezizomycotina</taxon>
        <taxon>Lecanoromycetes</taxon>
        <taxon>OSLEUM clade</taxon>
        <taxon>Lecanoromycetidae</taxon>
        <taxon>Lecanorales</taxon>
        <taxon>Lecanorineae</taxon>
        <taxon>Parmeliaceae</taxon>
        <taxon>Letharia</taxon>
    </lineage>
</organism>
<proteinExistence type="predicted"/>
<dbReference type="OrthoDB" id="4582561at2759"/>
<evidence type="ECO:0000256" key="5">
    <source>
        <dbReference type="SAM" id="MobiDB-lite"/>
    </source>
</evidence>
<name>A0A8H6FX38_9LECA</name>
<dbReference type="PANTHER" id="PTHR37451:SF1">
    <property type="entry name" value="MARVEL DOMAIN-CONTAINING PROTEIN"/>
    <property type="match status" value="1"/>
</dbReference>
<dbReference type="Proteomes" id="UP000578531">
    <property type="component" value="Unassembled WGS sequence"/>
</dbReference>
<sequence length="899" mass="100254">MAWISDLTNSTLHSTLQVTLSTFSFQDALKFSGGDMPTSSSNPPFLFHNGCLQDDGTQNCTASCQDQNQIFGSLDTLHNCMVYPTVADLYARSNLSNASMAEYYNIQKSKRGSNLYNNITTTIKQCLIDYCTITLDGSGCTEGLKEFDADFLRNSPSNLTSTFYIYDNDESENEFDFCEYVPNSFNPDIGGIGVYVSYWIQTGLALLSFVLVVWWNWGVYYMCLGALLLPRGYSNAKKIAQRVGNNSRNKHLPSLTGALAEFQKAQCFFMLAINIAALVNRNGGGFQPNSLQQLYNTYILIKSISISGYLPVTFTLFTLHLVDVVSWYLLVLSIVTVLISIATLFVIGNFSPSQDDLNYLSQQALSGGPDSCGTRNLGVYCYNPVGGAEDYGSVNPASGAYSMLAFCLVVLILLVAHQYHAFKDPSTGQPKPWLSRVLGAFFRKYDFSLRIIQFGLALISIGLNSYVTDSYIYGIGGELSANRYYDEDGSFPSAGAPEFVIFASCWSLLFVLYLFLTSTTAYTRAQKPMGRYFNQKIAFAMDSLSAIFWFAGFIALALFYQVLGPCEYEGSGACGAVITSVFVGVCACITFVATTVLAARHMLRTRNERSEKHTRGKQYSILQHFNNHRLKRQLSDKVPSWKRLTRKVPSWKQISRKMPSWTKHPLIIDTYTRLQQNTIPTMKVHTRRAYQDVKTHASTLDLPSTITSAALFSMYLIFFGLYIHWFKIFIQDLEWFGYNGVDVNSWSFGQVVAITVWAEPLCEYFHLELRGMKRGFEHRLWGYKVVKIKQPDAERGLVSTSSSSVRSPSPTASLDDHEIGEYGKLGIVASPNEGDPAQDGEDLDQQGGDCSKSGNPKSTIRPVPGSRERSEEIEECGRVGGEWQIPETVILTSESISPF</sequence>
<feature type="compositionally biased region" description="Low complexity" evidence="5">
    <location>
        <begin position="798"/>
        <end position="813"/>
    </location>
</feature>
<feature type="transmembrane region" description="Helical" evidence="6">
    <location>
        <begin position="399"/>
        <end position="416"/>
    </location>
</feature>
<keyword evidence="4 6" id="KW-0472">Membrane</keyword>
<dbReference type="RefSeq" id="XP_037165706.1">
    <property type="nucleotide sequence ID" value="XM_037307368.1"/>
</dbReference>
<dbReference type="AlphaFoldDB" id="A0A8H6FX38"/>
<accession>A0A8H6FX38</accession>
<evidence type="ECO:0000256" key="6">
    <source>
        <dbReference type="SAM" id="Phobius"/>
    </source>
</evidence>
<evidence type="ECO:0000256" key="1">
    <source>
        <dbReference type="ARBA" id="ARBA00004141"/>
    </source>
</evidence>
<evidence type="ECO:0000256" key="4">
    <source>
        <dbReference type="ARBA" id="ARBA00023136"/>
    </source>
</evidence>
<evidence type="ECO:0000313" key="8">
    <source>
        <dbReference type="EMBL" id="KAF6236360.1"/>
    </source>
</evidence>
<evidence type="ECO:0000256" key="3">
    <source>
        <dbReference type="ARBA" id="ARBA00022989"/>
    </source>
</evidence>
<evidence type="ECO:0000256" key="2">
    <source>
        <dbReference type="ARBA" id="ARBA00022692"/>
    </source>
</evidence>
<gene>
    <name evidence="8" type="ORF">HO173_005451</name>
</gene>
<comment type="caution">
    <text evidence="8">The sequence shown here is derived from an EMBL/GenBank/DDBJ whole genome shotgun (WGS) entry which is preliminary data.</text>
</comment>
<dbReference type="GeneID" id="59287114"/>
<keyword evidence="3 6" id="KW-1133">Transmembrane helix</keyword>
<evidence type="ECO:0000313" key="9">
    <source>
        <dbReference type="Proteomes" id="UP000578531"/>
    </source>
</evidence>
<feature type="transmembrane region" description="Helical" evidence="6">
    <location>
        <begin position="706"/>
        <end position="726"/>
    </location>
</feature>
<feature type="domain" description="MARVEL" evidence="7">
    <location>
        <begin position="442"/>
        <end position="597"/>
    </location>
</feature>
<keyword evidence="2 6" id="KW-0812">Transmembrane</keyword>
<feature type="transmembrane region" description="Helical" evidence="6">
    <location>
        <begin position="494"/>
        <end position="516"/>
    </location>
</feature>
<feature type="transmembrane region" description="Helical" evidence="6">
    <location>
        <begin position="204"/>
        <end position="229"/>
    </location>
</feature>
<feature type="region of interest" description="Disordered" evidence="5">
    <location>
        <begin position="797"/>
        <end position="880"/>
    </location>
</feature>
<keyword evidence="9" id="KW-1185">Reference proteome</keyword>
<dbReference type="EMBL" id="JACCJC010000019">
    <property type="protein sequence ID" value="KAF6236360.1"/>
    <property type="molecule type" value="Genomic_DNA"/>
</dbReference>
<dbReference type="InterPro" id="IPR008253">
    <property type="entry name" value="Marvel"/>
</dbReference>
<reference evidence="8 9" key="1">
    <citation type="journal article" date="2020" name="Genomics">
        <title>Complete, high-quality genomes from long-read metagenomic sequencing of two wolf lichen thalli reveals enigmatic genome architecture.</title>
        <authorList>
            <person name="McKenzie S.K."/>
            <person name="Walston R.F."/>
            <person name="Allen J.L."/>
        </authorList>
    </citation>
    <scope>NUCLEOTIDE SEQUENCE [LARGE SCALE GENOMIC DNA]</scope>
    <source>
        <strain evidence="8">WasteWater2</strain>
    </source>
</reference>
<feature type="transmembrane region" description="Helical" evidence="6">
    <location>
        <begin position="575"/>
        <end position="599"/>
    </location>
</feature>
<dbReference type="Pfam" id="PF01284">
    <property type="entry name" value="MARVEL"/>
    <property type="match status" value="1"/>
</dbReference>
<protein>
    <recommendedName>
        <fullName evidence="7">MARVEL domain-containing protein</fullName>
    </recommendedName>
</protein>
<dbReference type="PANTHER" id="PTHR37451">
    <property type="entry name" value="MARVEL DOMAIN"/>
    <property type="match status" value="1"/>
</dbReference>